<dbReference type="Proteomes" id="UP000217289">
    <property type="component" value="Chromosome"/>
</dbReference>
<dbReference type="KEGG" id="mbd:MEBOL_006628"/>
<name>A0A250IN09_9BACT</name>
<dbReference type="AlphaFoldDB" id="A0A250IN09"/>
<accession>A0A250IN09</accession>
<keyword evidence="1" id="KW-0812">Transmembrane</keyword>
<reference evidence="2 3" key="1">
    <citation type="submission" date="2017-06" db="EMBL/GenBank/DDBJ databases">
        <authorList>
            <person name="Kim H.J."/>
            <person name="Triplett B.A."/>
        </authorList>
    </citation>
    <scope>NUCLEOTIDE SEQUENCE [LARGE SCALE GENOMIC DNA]</scope>
    <source>
        <strain evidence="2 3">DSM 14713</strain>
    </source>
</reference>
<gene>
    <name evidence="2" type="ORF">MEBOL_006628</name>
</gene>
<keyword evidence="1" id="KW-1133">Transmembrane helix</keyword>
<evidence type="ECO:0000313" key="2">
    <source>
        <dbReference type="EMBL" id="ATB33139.1"/>
    </source>
</evidence>
<evidence type="ECO:0000313" key="3">
    <source>
        <dbReference type="Proteomes" id="UP000217289"/>
    </source>
</evidence>
<protein>
    <submittedName>
        <fullName evidence="2">Uncharacterized protein</fullName>
    </submittedName>
</protein>
<proteinExistence type="predicted"/>
<keyword evidence="1" id="KW-0472">Membrane</keyword>
<keyword evidence="3" id="KW-1185">Reference proteome</keyword>
<feature type="transmembrane region" description="Helical" evidence="1">
    <location>
        <begin position="16"/>
        <end position="35"/>
    </location>
</feature>
<dbReference type="RefSeq" id="WP_095981222.1">
    <property type="nucleotide sequence ID" value="NZ_CP022163.1"/>
</dbReference>
<evidence type="ECO:0000256" key="1">
    <source>
        <dbReference type="SAM" id="Phobius"/>
    </source>
</evidence>
<organism evidence="2 3">
    <name type="scientific">Melittangium boletus DSM 14713</name>
    <dbReference type="NCBI Taxonomy" id="1294270"/>
    <lineage>
        <taxon>Bacteria</taxon>
        <taxon>Pseudomonadati</taxon>
        <taxon>Myxococcota</taxon>
        <taxon>Myxococcia</taxon>
        <taxon>Myxococcales</taxon>
        <taxon>Cystobacterineae</taxon>
        <taxon>Archangiaceae</taxon>
        <taxon>Melittangium</taxon>
    </lineage>
</organism>
<sequence>MTAPDPRYRPFRVASYGVYFAGVVAFCLAIIISVTRSVVAMTPPHQAPVEPVLNYRECLDAAHSLWTELESEREKLVRASTETRSVDKRWMDFRTQWLTRLREREARCALDSRNNVSLKQVYRRLEDVLNLYTIHAVQYAGEVGGSVDALQAAFSSARRNPSAGKLP</sequence>
<dbReference type="EMBL" id="CP022163">
    <property type="protein sequence ID" value="ATB33139.1"/>
    <property type="molecule type" value="Genomic_DNA"/>
</dbReference>
<dbReference type="OrthoDB" id="5503483at2"/>